<reference evidence="2" key="1">
    <citation type="submission" date="2021-10" db="EMBL/GenBank/DDBJ databases">
        <title>Melipona bicolor Genome sequencing and assembly.</title>
        <authorList>
            <person name="Araujo N.S."/>
            <person name="Arias M.C."/>
        </authorList>
    </citation>
    <scope>NUCLEOTIDE SEQUENCE</scope>
    <source>
        <strain evidence="2">USP_2M_L1-L4_2017</strain>
        <tissue evidence="2">Whole body</tissue>
    </source>
</reference>
<accession>A0AA40GHU0</accession>
<keyword evidence="3" id="KW-1185">Reference proteome</keyword>
<dbReference type="EMBL" id="JAHYIQ010000001">
    <property type="protein sequence ID" value="KAK1138075.1"/>
    <property type="molecule type" value="Genomic_DNA"/>
</dbReference>
<evidence type="ECO:0000256" key="1">
    <source>
        <dbReference type="SAM" id="MobiDB-lite"/>
    </source>
</evidence>
<evidence type="ECO:0000313" key="2">
    <source>
        <dbReference type="EMBL" id="KAK1138075.1"/>
    </source>
</evidence>
<name>A0AA40GHU0_9HYME</name>
<sequence length="387" mass="44397">MLSVPGSVSWVHQGGHYIVLPLYLSQRSTAENSVCSPSIGENDDGPSRMELEESLGTETAERENNNGANVLEHVLTRVPVSRLGIWKRRGYALKKRKNVKNVASRVKNLLGQISGCLVRDLADVGVGIGGVSAEADPQCIPELHCAVLHETRDTRHETRDETRRDETRRNAAVAAACRREFYERGWRERRGSRNKTREERERETTPETMNKRGQERKGDKGAKRLGARSKRKGVRVVWALFFHLSGPVLRGERWQSEKKRRKKKKKKKKKKKRRRRKKKIERTTSSEWHPRISISARRDRGCVLISIGKTDLLDRPRFSRAGRSMPRTKHLRRRRTTKLQISIFQYLSSRDSGHRSPEKELFETVDSLEKQRATWIVGKGSGAMIAA</sequence>
<comment type="caution">
    <text evidence="2">The sequence shown here is derived from an EMBL/GenBank/DDBJ whole genome shotgun (WGS) entry which is preliminary data.</text>
</comment>
<proteinExistence type="predicted"/>
<protein>
    <submittedName>
        <fullName evidence="2">Uncharacterized protein</fullName>
    </submittedName>
</protein>
<evidence type="ECO:0000313" key="3">
    <source>
        <dbReference type="Proteomes" id="UP001177670"/>
    </source>
</evidence>
<feature type="compositionally biased region" description="Basic residues" evidence="1">
    <location>
        <begin position="258"/>
        <end position="280"/>
    </location>
</feature>
<feature type="region of interest" description="Disordered" evidence="1">
    <location>
        <begin position="252"/>
        <end position="288"/>
    </location>
</feature>
<feature type="compositionally biased region" description="Basic and acidic residues" evidence="1">
    <location>
        <begin position="188"/>
        <end position="222"/>
    </location>
</feature>
<organism evidence="2 3">
    <name type="scientific">Melipona bicolor</name>
    <dbReference type="NCBI Taxonomy" id="60889"/>
    <lineage>
        <taxon>Eukaryota</taxon>
        <taxon>Metazoa</taxon>
        <taxon>Ecdysozoa</taxon>
        <taxon>Arthropoda</taxon>
        <taxon>Hexapoda</taxon>
        <taxon>Insecta</taxon>
        <taxon>Pterygota</taxon>
        <taxon>Neoptera</taxon>
        <taxon>Endopterygota</taxon>
        <taxon>Hymenoptera</taxon>
        <taxon>Apocrita</taxon>
        <taxon>Aculeata</taxon>
        <taxon>Apoidea</taxon>
        <taxon>Anthophila</taxon>
        <taxon>Apidae</taxon>
        <taxon>Melipona</taxon>
    </lineage>
</organism>
<feature type="region of interest" description="Disordered" evidence="1">
    <location>
        <begin position="188"/>
        <end position="229"/>
    </location>
</feature>
<gene>
    <name evidence="2" type="ORF">K0M31_002562</name>
</gene>
<dbReference type="Proteomes" id="UP001177670">
    <property type="component" value="Unassembled WGS sequence"/>
</dbReference>
<dbReference type="AlphaFoldDB" id="A0AA40GHU0"/>